<evidence type="ECO:0000313" key="1">
    <source>
        <dbReference type="EMBL" id="GEP55863.1"/>
    </source>
</evidence>
<dbReference type="OrthoDB" id="9796594at2"/>
<dbReference type="AlphaFoldDB" id="A0A512NA87"/>
<organism evidence="1 2">
    <name type="scientific">Reyranella soli</name>
    <dbReference type="NCBI Taxonomy" id="1230389"/>
    <lineage>
        <taxon>Bacteria</taxon>
        <taxon>Pseudomonadati</taxon>
        <taxon>Pseudomonadota</taxon>
        <taxon>Alphaproteobacteria</taxon>
        <taxon>Hyphomicrobiales</taxon>
        <taxon>Reyranellaceae</taxon>
        <taxon>Reyranella</taxon>
    </lineage>
</organism>
<name>A0A512NA87_9HYPH</name>
<proteinExistence type="predicted"/>
<comment type="caution">
    <text evidence="1">The sequence shown here is derived from an EMBL/GenBank/DDBJ whole genome shotgun (WGS) entry which is preliminary data.</text>
</comment>
<dbReference type="RefSeq" id="WP_147149946.1">
    <property type="nucleotide sequence ID" value="NZ_BKAJ01000048.1"/>
</dbReference>
<dbReference type="Proteomes" id="UP000321058">
    <property type="component" value="Unassembled WGS sequence"/>
</dbReference>
<evidence type="ECO:0000313" key="2">
    <source>
        <dbReference type="Proteomes" id="UP000321058"/>
    </source>
</evidence>
<protein>
    <submittedName>
        <fullName evidence="1">Uncharacterized protein</fullName>
    </submittedName>
</protein>
<dbReference type="EMBL" id="BKAJ01000048">
    <property type="protein sequence ID" value="GEP55863.1"/>
    <property type="molecule type" value="Genomic_DNA"/>
</dbReference>
<accession>A0A512NA87</accession>
<reference evidence="1 2" key="1">
    <citation type="submission" date="2019-07" db="EMBL/GenBank/DDBJ databases">
        <title>Whole genome shotgun sequence of Reyranella soli NBRC 108950.</title>
        <authorList>
            <person name="Hosoyama A."/>
            <person name="Uohara A."/>
            <person name="Ohji S."/>
            <person name="Ichikawa N."/>
        </authorList>
    </citation>
    <scope>NUCLEOTIDE SEQUENCE [LARGE SCALE GENOMIC DNA]</scope>
    <source>
        <strain evidence="1 2">NBRC 108950</strain>
    </source>
</reference>
<gene>
    <name evidence="1" type="ORF">RSO01_30290</name>
</gene>
<keyword evidence="2" id="KW-1185">Reference proteome</keyword>
<sequence length="101" mass="11356">MIDRKAIAVNGRDYSVTLERFDQDTVSGGPSYHGYYVTIEGHGLTLKARKYDNGSDMSIQSGLKESDSDAIKVVRDIARQIFRTDQLLLLTTDNLVPYKEI</sequence>